<dbReference type="Gene3D" id="3.40.1440.60">
    <property type="entry name" value="PriA, 3(prime) DNA-binding domain"/>
    <property type="match status" value="1"/>
</dbReference>
<dbReference type="GO" id="GO:0003677">
    <property type="term" value="F:DNA binding"/>
    <property type="evidence" value="ECO:0007669"/>
    <property type="project" value="UniProtKB-KW"/>
</dbReference>
<keyword evidence="1" id="KW-0547">Nucleotide-binding</keyword>
<dbReference type="GO" id="GO:0006302">
    <property type="term" value="P:double-strand break repair"/>
    <property type="evidence" value="ECO:0007669"/>
    <property type="project" value="TreeGrafter"/>
</dbReference>
<dbReference type="InterPro" id="IPR041222">
    <property type="entry name" value="PriA_3primeBD"/>
</dbReference>
<evidence type="ECO:0000256" key="1">
    <source>
        <dbReference type="ARBA" id="ARBA00022741"/>
    </source>
</evidence>
<reference evidence="5" key="1">
    <citation type="submission" date="2020-05" db="EMBL/GenBank/DDBJ databases">
        <authorList>
            <person name="Chiriac C."/>
            <person name="Salcher M."/>
            <person name="Ghai R."/>
            <person name="Kavagutti S V."/>
        </authorList>
    </citation>
    <scope>NUCLEOTIDE SEQUENCE</scope>
</reference>
<gene>
    <name evidence="5" type="ORF">UFOPK2978_00146</name>
</gene>
<dbReference type="AlphaFoldDB" id="A0A6J6WQJ7"/>
<sequence length="623" mass="68872">MALTRPLRLKSEIAKLKAEGSSSALPIARVWVDAGVFHLDQSYDYLIPDNLASLISIGIRIQVPFHGREVEAIVLSREIRSESPVLKPISKVISTQSVATKESLDLIASAAQRWAAHPFDIIRSAIPPRVASVDKEQWSGSDTEKVKSKAQRRYLHIPPVVNRFDYLASTIERLTKNGSTLVIVPDTRSVQRLLARIPQAIVLDSALERSERYRNFLKSRYGTSQIVIGTRSAVFAPIVDLSSLIVLDEGSELNYEVRSPGWNVRDVAILRAMKSDLNLTFVGYSPSSEVARLIENKWIEFSSAKSRVDVSAFPQSHGELIPSRLVSEIRKAMSSGPILFLAPRKGYAQAIVCAKCKNVALCECGGKLLKRSSQSLLECTICAKAHAEWRCTWCQGSTPYLMGRGSDRFAYEIGAAFPGLHIVQSTAEMLVESFEESKGLVIATPGAIPQTHNGYSLVVVLEAERFFMQADIRAHERARELFFSTAALASQAGRVALVMSIDHPIIGALSAWKPSLISQRELRERLEVSLPPFTRAVTLDISNSESQSLLRGLRKSQEEGRLPESTQLLGPTQLKGEIDRIVALTPLIDGEALIGLLHEFQRRRSSSKKALATIRIDPYSLSR</sequence>
<feature type="domain" description="Primosomal protein N' 3' DNA-binding" evidence="4">
    <location>
        <begin position="30"/>
        <end position="127"/>
    </location>
</feature>
<proteinExistence type="predicted"/>
<dbReference type="EMBL" id="CAFAAF010000011">
    <property type="protein sequence ID" value="CAB4784467.1"/>
    <property type="molecule type" value="Genomic_DNA"/>
</dbReference>
<evidence type="ECO:0000313" key="5">
    <source>
        <dbReference type="EMBL" id="CAB4784467.1"/>
    </source>
</evidence>
<dbReference type="InterPro" id="IPR042115">
    <property type="entry name" value="PriA_3primeBD_sf"/>
</dbReference>
<evidence type="ECO:0000256" key="2">
    <source>
        <dbReference type="ARBA" id="ARBA00022840"/>
    </source>
</evidence>
<dbReference type="PANTHER" id="PTHR30580">
    <property type="entry name" value="PRIMOSOMAL PROTEIN N"/>
    <property type="match status" value="1"/>
</dbReference>
<dbReference type="SUPFAM" id="SSF52540">
    <property type="entry name" value="P-loop containing nucleoside triphosphate hydrolases"/>
    <property type="match status" value="1"/>
</dbReference>
<keyword evidence="2" id="KW-0067">ATP-binding</keyword>
<dbReference type="GO" id="GO:0043138">
    <property type="term" value="F:3'-5' DNA helicase activity"/>
    <property type="evidence" value="ECO:0007669"/>
    <property type="project" value="TreeGrafter"/>
</dbReference>
<dbReference type="GO" id="GO:0006310">
    <property type="term" value="P:DNA recombination"/>
    <property type="evidence" value="ECO:0007669"/>
    <property type="project" value="TreeGrafter"/>
</dbReference>
<dbReference type="Pfam" id="PF17764">
    <property type="entry name" value="PriA_3primeBD"/>
    <property type="match status" value="1"/>
</dbReference>
<dbReference type="InterPro" id="IPR027417">
    <property type="entry name" value="P-loop_NTPase"/>
</dbReference>
<evidence type="ECO:0000259" key="4">
    <source>
        <dbReference type="Pfam" id="PF17764"/>
    </source>
</evidence>
<organism evidence="5">
    <name type="scientific">freshwater metagenome</name>
    <dbReference type="NCBI Taxonomy" id="449393"/>
    <lineage>
        <taxon>unclassified sequences</taxon>
        <taxon>metagenomes</taxon>
        <taxon>ecological metagenomes</taxon>
    </lineage>
</organism>
<dbReference type="GO" id="GO:0005524">
    <property type="term" value="F:ATP binding"/>
    <property type="evidence" value="ECO:0007669"/>
    <property type="project" value="UniProtKB-KW"/>
</dbReference>
<protein>
    <submittedName>
        <fullName evidence="5">Unannotated protein</fullName>
    </submittedName>
</protein>
<accession>A0A6J6WQJ7</accession>
<name>A0A6J6WQJ7_9ZZZZ</name>
<dbReference type="PANTHER" id="PTHR30580:SF0">
    <property type="entry name" value="PRIMOSOMAL PROTEIN N"/>
    <property type="match status" value="1"/>
</dbReference>
<dbReference type="GO" id="GO:0006270">
    <property type="term" value="P:DNA replication initiation"/>
    <property type="evidence" value="ECO:0007669"/>
    <property type="project" value="TreeGrafter"/>
</dbReference>
<evidence type="ECO:0000256" key="3">
    <source>
        <dbReference type="ARBA" id="ARBA00023125"/>
    </source>
</evidence>
<dbReference type="Gene3D" id="3.40.50.300">
    <property type="entry name" value="P-loop containing nucleotide triphosphate hydrolases"/>
    <property type="match status" value="1"/>
</dbReference>
<keyword evidence="3" id="KW-0238">DNA-binding</keyword>